<comment type="caution">
    <text evidence="1">The sequence shown here is derived from an EMBL/GenBank/DDBJ whole genome shotgun (WGS) entry which is preliminary data.</text>
</comment>
<sequence>MELVLESIWLCDRPDAGAVILLHRSTALSTCTFANVNLDFVESHLRHATLLILEVAYFISGNIGRAPGRANGSQPESQG</sequence>
<proteinExistence type="predicted"/>
<dbReference type="Proteomes" id="UP001063166">
    <property type="component" value="Unassembled WGS sequence"/>
</dbReference>
<dbReference type="AlphaFoldDB" id="A0A9P3Q0Q1"/>
<name>A0A9P3Q0Q1_LYOSH</name>
<evidence type="ECO:0000313" key="2">
    <source>
        <dbReference type="Proteomes" id="UP001063166"/>
    </source>
</evidence>
<accession>A0A9P3Q0Q1</accession>
<protein>
    <submittedName>
        <fullName evidence="1">Uncharacterized protein</fullName>
    </submittedName>
</protein>
<reference evidence="1" key="1">
    <citation type="submission" date="2022-07" db="EMBL/GenBank/DDBJ databases">
        <title>The genome of Lyophyllum shimeji provides insight into the initial evolution of ectomycorrhizal fungal genome.</title>
        <authorList>
            <person name="Kobayashi Y."/>
            <person name="Shibata T."/>
            <person name="Hirakawa H."/>
            <person name="Shigenobu S."/>
            <person name="Nishiyama T."/>
            <person name="Yamada A."/>
            <person name="Hasebe M."/>
            <person name="Kawaguchi M."/>
        </authorList>
    </citation>
    <scope>NUCLEOTIDE SEQUENCE</scope>
    <source>
        <strain evidence="1">AT787</strain>
    </source>
</reference>
<dbReference type="EMBL" id="BRPK01000018">
    <property type="protein sequence ID" value="GLB44717.1"/>
    <property type="molecule type" value="Genomic_DNA"/>
</dbReference>
<evidence type="ECO:0000313" key="1">
    <source>
        <dbReference type="EMBL" id="GLB44717.1"/>
    </source>
</evidence>
<gene>
    <name evidence="1" type="ORF">LshimejAT787_1800540</name>
</gene>
<organism evidence="1 2">
    <name type="scientific">Lyophyllum shimeji</name>
    <name type="common">Hon-shimeji</name>
    <name type="synonym">Tricholoma shimeji</name>
    <dbReference type="NCBI Taxonomy" id="47721"/>
    <lineage>
        <taxon>Eukaryota</taxon>
        <taxon>Fungi</taxon>
        <taxon>Dikarya</taxon>
        <taxon>Basidiomycota</taxon>
        <taxon>Agaricomycotina</taxon>
        <taxon>Agaricomycetes</taxon>
        <taxon>Agaricomycetidae</taxon>
        <taxon>Agaricales</taxon>
        <taxon>Tricholomatineae</taxon>
        <taxon>Lyophyllaceae</taxon>
        <taxon>Lyophyllum</taxon>
    </lineage>
</organism>
<keyword evidence="2" id="KW-1185">Reference proteome</keyword>